<dbReference type="OrthoDB" id="3236341at2759"/>
<evidence type="ECO:0000256" key="1">
    <source>
        <dbReference type="SAM" id="MobiDB-lite"/>
    </source>
</evidence>
<evidence type="ECO:0000313" key="3">
    <source>
        <dbReference type="Proteomes" id="UP000027265"/>
    </source>
</evidence>
<dbReference type="EMBL" id="KL197735">
    <property type="protein sequence ID" value="KDQ53224.1"/>
    <property type="molecule type" value="Genomic_DNA"/>
</dbReference>
<organism evidence="2 3">
    <name type="scientific">Jaapia argillacea MUCL 33604</name>
    <dbReference type="NCBI Taxonomy" id="933084"/>
    <lineage>
        <taxon>Eukaryota</taxon>
        <taxon>Fungi</taxon>
        <taxon>Dikarya</taxon>
        <taxon>Basidiomycota</taxon>
        <taxon>Agaricomycotina</taxon>
        <taxon>Agaricomycetes</taxon>
        <taxon>Agaricomycetidae</taxon>
        <taxon>Jaapiales</taxon>
        <taxon>Jaapiaceae</taxon>
        <taxon>Jaapia</taxon>
    </lineage>
</organism>
<dbReference type="Proteomes" id="UP000027265">
    <property type="component" value="Unassembled WGS sequence"/>
</dbReference>
<keyword evidence="3" id="KW-1185">Reference proteome</keyword>
<dbReference type="AlphaFoldDB" id="A0A067PEK6"/>
<reference evidence="3" key="1">
    <citation type="journal article" date="2014" name="Proc. Natl. Acad. Sci. U.S.A.">
        <title>Extensive sampling of basidiomycete genomes demonstrates inadequacy of the white-rot/brown-rot paradigm for wood decay fungi.</title>
        <authorList>
            <person name="Riley R."/>
            <person name="Salamov A.A."/>
            <person name="Brown D.W."/>
            <person name="Nagy L.G."/>
            <person name="Floudas D."/>
            <person name="Held B.W."/>
            <person name="Levasseur A."/>
            <person name="Lombard V."/>
            <person name="Morin E."/>
            <person name="Otillar R."/>
            <person name="Lindquist E.A."/>
            <person name="Sun H."/>
            <person name="LaButti K.M."/>
            <person name="Schmutz J."/>
            <person name="Jabbour D."/>
            <person name="Luo H."/>
            <person name="Baker S.E."/>
            <person name="Pisabarro A.G."/>
            <person name="Walton J.D."/>
            <person name="Blanchette R.A."/>
            <person name="Henrissat B."/>
            <person name="Martin F."/>
            <person name="Cullen D."/>
            <person name="Hibbett D.S."/>
            <person name="Grigoriev I.V."/>
        </authorList>
    </citation>
    <scope>NUCLEOTIDE SEQUENCE [LARGE SCALE GENOMIC DNA]</scope>
    <source>
        <strain evidence="3">MUCL 33604</strain>
    </source>
</reference>
<feature type="region of interest" description="Disordered" evidence="1">
    <location>
        <begin position="10"/>
        <end position="75"/>
    </location>
</feature>
<dbReference type="InParanoid" id="A0A067PEK6"/>
<protein>
    <submittedName>
        <fullName evidence="2">Uncharacterized protein</fullName>
    </submittedName>
</protein>
<dbReference type="HOGENOM" id="CLU_813979_0_0_1"/>
<accession>A0A067PEK6</accession>
<evidence type="ECO:0000313" key="2">
    <source>
        <dbReference type="EMBL" id="KDQ53224.1"/>
    </source>
</evidence>
<gene>
    <name evidence="2" type="ORF">JAAARDRAFT_49942</name>
</gene>
<name>A0A067PEK6_9AGAM</name>
<feature type="compositionally biased region" description="Polar residues" evidence="1">
    <location>
        <begin position="22"/>
        <end position="34"/>
    </location>
</feature>
<sequence length="335" mass="37584">MPFNFVELQAAMRSAAPPNTPQPNGDQTLQPPSSKHQHTDDNDDSDSEGERNGSGLTHQLSDGAEDGASPSPRLTVFSTSNLSAFTAKECKRAKLDASEEADVQAFSKMPIEQKLVKLFIREQVNAKVLAKMEWEKNRWDGPSEELKENLKKYTYAIVLCLTLHSYQNKFPLNHLLAIIKKLHWDLPPKIKQNAAHWSILSTEAGNAITQKRHAVKQQIKISKDVNFYVLAESTLGDSGCTLSLEFVWYVYFEEGHHDHTYWPKVDEFLGNLRDEANRCPDPKIAALIALKFIIDKDLKTYGSGEVEEPNFDTPIPEWAETVNAMVNGGSGQCDE</sequence>
<proteinExistence type="predicted"/>